<sequence>MNARFLKPLLAGLTAALALSAPAHAHRAWLLPSATVLSGDSPYITVDAAISNTLFHPDHHALAVSGITVTAPDGSAVELLNAAQGRYRSTFDLALAQEGTYRIARASEGLRAFWLDADGNRKMWPGRGQQADESEFATAVPKDAKNLTVMRSASRIETFVTAGAPTTENLQPSGKGLELVALTHPNDLFATEQANFQLLIAGEPAAGAEIEVVRGGMRYRNSQDAIVVTADSEGKFSVTWPEAGMYFMEASYRDDKAAAPATERRGSYAATFEVLPF</sequence>
<gene>
    <name evidence="2" type="ORF">CWI80_10195</name>
</gene>
<name>A0A432Z2N9_9GAMM</name>
<dbReference type="InterPro" id="IPR019613">
    <property type="entry name" value="DUF4198"/>
</dbReference>
<dbReference type="Pfam" id="PF10670">
    <property type="entry name" value="DUF4198"/>
    <property type="match status" value="1"/>
</dbReference>
<feature type="signal peptide" evidence="1">
    <location>
        <begin position="1"/>
        <end position="25"/>
    </location>
</feature>
<proteinExistence type="predicted"/>
<reference evidence="3" key="1">
    <citation type="journal article" date="2018" name="Front. Microbiol.">
        <title>Genome-Based Analysis Reveals the Taxonomy and Diversity of the Family Idiomarinaceae.</title>
        <authorList>
            <person name="Liu Y."/>
            <person name="Lai Q."/>
            <person name="Shao Z."/>
        </authorList>
    </citation>
    <scope>NUCLEOTIDE SEQUENCE [LARGE SCALE GENOMIC DNA]</scope>
    <source>
        <strain evidence="3">c121</strain>
    </source>
</reference>
<protein>
    <submittedName>
        <fullName evidence="2">DUF4198 domain-containing protein</fullName>
    </submittedName>
</protein>
<comment type="caution">
    <text evidence="2">The sequence shown here is derived from an EMBL/GenBank/DDBJ whole genome shotgun (WGS) entry which is preliminary data.</text>
</comment>
<keyword evidence="1" id="KW-0732">Signal</keyword>
<accession>A0A432Z2N9</accession>
<dbReference type="Proteomes" id="UP000287022">
    <property type="component" value="Unassembled WGS sequence"/>
</dbReference>
<evidence type="ECO:0000313" key="3">
    <source>
        <dbReference type="Proteomes" id="UP000287022"/>
    </source>
</evidence>
<dbReference type="RefSeq" id="WP_084616759.1">
    <property type="nucleotide sequence ID" value="NZ_PIQE01000003.1"/>
</dbReference>
<dbReference type="STRING" id="1122124.GCA_000423165_01881"/>
<evidence type="ECO:0000256" key="1">
    <source>
        <dbReference type="SAM" id="SignalP"/>
    </source>
</evidence>
<feature type="chain" id="PRO_5019568378" evidence="1">
    <location>
        <begin position="26"/>
        <end position="277"/>
    </location>
</feature>
<evidence type="ECO:0000313" key="2">
    <source>
        <dbReference type="EMBL" id="RUO72162.1"/>
    </source>
</evidence>
<dbReference type="EMBL" id="PIQE01000003">
    <property type="protein sequence ID" value="RUO72162.1"/>
    <property type="molecule type" value="Genomic_DNA"/>
</dbReference>
<organism evidence="2 3">
    <name type="scientific">Pseudidiomarina sediminum</name>
    <dbReference type="NCBI Taxonomy" id="431675"/>
    <lineage>
        <taxon>Bacteria</taxon>
        <taxon>Pseudomonadati</taxon>
        <taxon>Pseudomonadota</taxon>
        <taxon>Gammaproteobacteria</taxon>
        <taxon>Alteromonadales</taxon>
        <taxon>Idiomarinaceae</taxon>
        <taxon>Pseudidiomarina</taxon>
    </lineage>
</organism>
<keyword evidence="3" id="KW-1185">Reference proteome</keyword>
<dbReference type="AlphaFoldDB" id="A0A432Z2N9"/>